<dbReference type="InterPro" id="IPR049142">
    <property type="entry name" value="MS_channel_1st"/>
</dbReference>
<keyword evidence="5 7" id="KW-1133">Transmembrane helix</keyword>
<feature type="compositionally biased region" description="Basic and acidic residues" evidence="8">
    <location>
        <begin position="288"/>
        <end position="299"/>
    </location>
</feature>
<evidence type="ECO:0000256" key="3">
    <source>
        <dbReference type="ARBA" id="ARBA00022475"/>
    </source>
</evidence>
<dbReference type="Gene3D" id="3.30.70.100">
    <property type="match status" value="1"/>
</dbReference>
<feature type="domain" description="Mechanosensitive ion channel MscS" evidence="9">
    <location>
        <begin position="122"/>
        <end position="188"/>
    </location>
</feature>
<dbReference type="Pfam" id="PF21082">
    <property type="entry name" value="MS_channel_3rd"/>
    <property type="match status" value="1"/>
</dbReference>
<dbReference type="SUPFAM" id="SSF50182">
    <property type="entry name" value="Sm-like ribonucleoproteins"/>
    <property type="match status" value="1"/>
</dbReference>
<accession>A0A286I1R8</accession>
<evidence type="ECO:0000313" key="12">
    <source>
        <dbReference type="EMBL" id="SOE13992.1"/>
    </source>
</evidence>
<feature type="compositionally biased region" description="Basic and acidic residues" evidence="8">
    <location>
        <begin position="308"/>
        <end position="319"/>
    </location>
</feature>
<feature type="transmembrane region" description="Helical" evidence="7">
    <location>
        <begin position="104"/>
        <end position="135"/>
    </location>
</feature>
<evidence type="ECO:0000256" key="7">
    <source>
        <dbReference type="RuleBase" id="RU369025"/>
    </source>
</evidence>
<keyword evidence="7" id="KW-0997">Cell inner membrane</keyword>
<feature type="compositionally biased region" description="Acidic residues" evidence="8">
    <location>
        <begin position="320"/>
        <end position="329"/>
    </location>
</feature>
<dbReference type="InterPro" id="IPR023408">
    <property type="entry name" value="MscS_beta-dom_sf"/>
</dbReference>
<dbReference type="PANTHER" id="PTHR30221">
    <property type="entry name" value="SMALL-CONDUCTANCE MECHANOSENSITIVE CHANNEL"/>
    <property type="match status" value="1"/>
</dbReference>
<keyword evidence="7" id="KW-0813">Transport</keyword>
<dbReference type="Gene3D" id="1.10.287.1260">
    <property type="match status" value="1"/>
</dbReference>
<dbReference type="SUPFAM" id="SSF82689">
    <property type="entry name" value="Mechanosensitive channel protein MscS (YggB), C-terminal domain"/>
    <property type="match status" value="1"/>
</dbReference>
<evidence type="ECO:0000256" key="8">
    <source>
        <dbReference type="SAM" id="MobiDB-lite"/>
    </source>
</evidence>
<dbReference type="GO" id="GO:0008381">
    <property type="term" value="F:mechanosensitive monoatomic ion channel activity"/>
    <property type="evidence" value="ECO:0007669"/>
    <property type="project" value="InterPro"/>
</dbReference>
<reference evidence="13" key="1">
    <citation type="submission" date="2017-08" db="EMBL/GenBank/DDBJ databases">
        <authorList>
            <person name="Varghese N."/>
            <person name="Submissions S."/>
        </authorList>
    </citation>
    <scope>NUCLEOTIDE SEQUENCE [LARGE SCALE GENOMIC DNA]</scope>
    <source>
        <strain evidence="13">KCTC 23107</strain>
    </source>
</reference>
<feature type="domain" description="Mechanosensitive ion channel MscS C-terminal" evidence="10">
    <location>
        <begin position="196"/>
        <end position="276"/>
    </location>
</feature>
<dbReference type="GO" id="GO:0005886">
    <property type="term" value="C:plasma membrane"/>
    <property type="evidence" value="ECO:0007669"/>
    <property type="project" value="UniProtKB-SubCell"/>
</dbReference>
<dbReference type="InterPro" id="IPR011066">
    <property type="entry name" value="MscS_channel_C_sf"/>
</dbReference>
<dbReference type="Pfam" id="PF21088">
    <property type="entry name" value="MS_channel_1st"/>
    <property type="match status" value="1"/>
</dbReference>
<comment type="subunit">
    <text evidence="7">Homoheptamer.</text>
</comment>
<dbReference type="Gene3D" id="2.30.30.60">
    <property type="match status" value="1"/>
</dbReference>
<protein>
    <recommendedName>
        <fullName evidence="7">Small-conductance mechanosensitive channel</fullName>
    </recommendedName>
</protein>
<dbReference type="PANTHER" id="PTHR30221:SF1">
    <property type="entry name" value="SMALL-CONDUCTANCE MECHANOSENSITIVE CHANNEL"/>
    <property type="match status" value="1"/>
</dbReference>
<comment type="similarity">
    <text evidence="2 7">Belongs to the MscS (TC 1.A.23) family.</text>
</comment>
<keyword evidence="7" id="KW-0406">Ion transport</keyword>
<dbReference type="InterPro" id="IPR008910">
    <property type="entry name" value="MSC_TM_helix"/>
</dbReference>
<evidence type="ECO:0000313" key="13">
    <source>
        <dbReference type="Proteomes" id="UP000219465"/>
    </source>
</evidence>
<name>A0A286I1R8_9HYPH</name>
<dbReference type="InterPro" id="IPR006685">
    <property type="entry name" value="MscS_channel_2nd"/>
</dbReference>
<keyword evidence="4 7" id="KW-0812">Transmembrane</keyword>
<dbReference type="InterPro" id="IPR049278">
    <property type="entry name" value="MS_channel_C"/>
</dbReference>
<keyword evidence="3" id="KW-1003">Cell membrane</keyword>
<comment type="function">
    <text evidence="7">Mechanosensitive channel that participates in the regulation of osmotic pressure changes within the cell, opening in response to stretch forces in the membrane lipid bilayer, without the need for other proteins. Contributes to normal resistance to hypoosmotic shock. Forms an ion channel of 1.0 nanosiemens conductance with a slight preference for anions.</text>
</comment>
<dbReference type="Proteomes" id="UP000219465">
    <property type="component" value="Unassembled WGS sequence"/>
</dbReference>
<gene>
    <name evidence="12" type="ORF">SAMN05877838_0963</name>
</gene>
<evidence type="ECO:0000259" key="11">
    <source>
        <dbReference type="Pfam" id="PF21088"/>
    </source>
</evidence>
<evidence type="ECO:0000259" key="10">
    <source>
        <dbReference type="Pfam" id="PF21082"/>
    </source>
</evidence>
<dbReference type="SUPFAM" id="SSF82861">
    <property type="entry name" value="Mechanosensitive channel protein MscS (YggB), transmembrane region"/>
    <property type="match status" value="1"/>
</dbReference>
<feature type="region of interest" description="Disordered" evidence="8">
    <location>
        <begin position="286"/>
        <end position="329"/>
    </location>
</feature>
<dbReference type="Pfam" id="PF00924">
    <property type="entry name" value="MS_channel_2nd"/>
    <property type="match status" value="1"/>
</dbReference>
<dbReference type="EMBL" id="OCPC01000001">
    <property type="protein sequence ID" value="SOE13992.1"/>
    <property type="molecule type" value="Genomic_DNA"/>
</dbReference>
<evidence type="ECO:0000256" key="4">
    <source>
        <dbReference type="ARBA" id="ARBA00022692"/>
    </source>
</evidence>
<keyword evidence="7" id="KW-0407">Ion channel</keyword>
<evidence type="ECO:0000256" key="1">
    <source>
        <dbReference type="ARBA" id="ARBA00004651"/>
    </source>
</evidence>
<dbReference type="AlphaFoldDB" id="A0A286I1R8"/>
<evidence type="ECO:0000256" key="2">
    <source>
        <dbReference type="ARBA" id="ARBA00008017"/>
    </source>
</evidence>
<keyword evidence="6 7" id="KW-0472">Membrane</keyword>
<dbReference type="InterPro" id="IPR011014">
    <property type="entry name" value="MscS_channel_TM-2"/>
</dbReference>
<dbReference type="InterPro" id="IPR045275">
    <property type="entry name" value="MscS_archaea/bacteria_type"/>
</dbReference>
<dbReference type="Pfam" id="PF05552">
    <property type="entry name" value="MS_channel_1st_1"/>
    <property type="match status" value="1"/>
</dbReference>
<keyword evidence="13" id="KW-1185">Reference proteome</keyword>
<evidence type="ECO:0000259" key="9">
    <source>
        <dbReference type="Pfam" id="PF00924"/>
    </source>
</evidence>
<feature type="domain" description="Mechanosensitive ion channel transmembrane helices 2/3" evidence="11">
    <location>
        <begin position="81"/>
        <end position="120"/>
    </location>
</feature>
<dbReference type="OrthoDB" id="9814206at2"/>
<dbReference type="InterPro" id="IPR010920">
    <property type="entry name" value="LSM_dom_sf"/>
</dbReference>
<evidence type="ECO:0000256" key="5">
    <source>
        <dbReference type="ARBA" id="ARBA00022989"/>
    </source>
</evidence>
<feature type="transmembrane region" description="Helical" evidence="7">
    <location>
        <begin position="29"/>
        <end position="52"/>
    </location>
</feature>
<proteinExistence type="inferred from homology"/>
<organism evidence="12 13">
    <name type="scientific">Hoeflea halophila</name>
    <dbReference type="NCBI Taxonomy" id="714899"/>
    <lineage>
        <taxon>Bacteria</taxon>
        <taxon>Pseudomonadati</taxon>
        <taxon>Pseudomonadota</taxon>
        <taxon>Alphaproteobacteria</taxon>
        <taxon>Hyphomicrobiales</taxon>
        <taxon>Rhizobiaceae</taxon>
        <taxon>Hoeflea</taxon>
    </lineage>
</organism>
<comment type="subcellular location">
    <subcellularLocation>
        <location evidence="7">Cell inner membrane</location>
        <topology evidence="7">Multi-pass membrane protein</topology>
    </subcellularLocation>
    <subcellularLocation>
        <location evidence="1">Cell membrane</location>
        <topology evidence="1">Multi-pass membrane protein</topology>
    </subcellularLocation>
</comment>
<comment type="caution">
    <text evidence="7">Lacks conserved residue(s) required for the propagation of feature annotation.</text>
</comment>
<feature type="transmembrane region" description="Helical" evidence="7">
    <location>
        <begin position="73"/>
        <end position="98"/>
    </location>
</feature>
<sequence>MEDQTTTASESQLGQMLGGWAEAFDGLQVLFVTYAFSVIGAIVILIVGWTISRLMGRWVKTLLKHTHRVDPTVSGFFAVFVRYAVLVLVIIMVLGQFGVQTASIITALGAAGLAIGLALQGTLQNIAAGIMLLVLRPFRVGEYIDADGISGTIKEIGLFATELQTLDGLYRMAPNSQMWNVPVTNYSRLPERRYDLVIGIGYEDDIEKAQSVLLDLAKADERVLRDPEPWAYVSELGDSAVSVTLRYWTKSADWWVTSREMTKAAKIAFDKHGISIPFPQVTYSGSLELERPDDSDAAKTGDGGKAADNGKGDDRNMSRDDDDEAPAAN</sequence>
<evidence type="ECO:0000256" key="6">
    <source>
        <dbReference type="ARBA" id="ARBA00023136"/>
    </source>
</evidence>